<evidence type="ECO:0000313" key="1">
    <source>
        <dbReference type="EMBL" id="KAG6521400.1"/>
    </source>
</evidence>
<evidence type="ECO:0000313" key="2">
    <source>
        <dbReference type="Proteomes" id="UP000734854"/>
    </source>
</evidence>
<comment type="caution">
    <text evidence="1">The sequence shown here is derived from an EMBL/GenBank/DDBJ whole genome shotgun (WGS) entry which is preliminary data.</text>
</comment>
<keyword evidence="2" id="KW-1185">Reference proteome</keyword>
<dbReference type="AlphaFoldDB" id="A0A8J5LR69"/>
<dbReference type="Proteomes" id="UP000734854">
    <property type="component" value="Unassembled WGS sequence"/>
</dbReference>
<dbReference type="EMBL" id="JACMSC010000005">
    <property type="protein sequence ID" value="KAG6521400.1"/>
    <property type="molecule type" value="Genomic_DNA"/>
</dbReference>
<proteinExistence type="predicted"/>
<gene>
    <name evidence="1" type="ORF">ZIOFF_018517</name>
</gene>
<name>A0A8J5LR69_ZINOF</name>
<organism evidence="1 2">
    <name type="scientific">Zingiber officinale</name>
    <name type="common">Ginger</name>
    <name type="synonym">Amomum zingiber</name>
    <dbReference type="NCBI Taxonomy" id="94328"/>
    <lineage>
        <taxon>Eukaryota</taxon>
        <taxon>Viridiplantae</taxon>
        <taxon>Streptophyta</taxon>
        <taxon>Embryophyta</taxon>
        <taxon>Tracheophyta</taxon>
        <taxon>Spermatophyta</taxon>
        <taxon>Magnoliopsida</taxon>
        <taxon>Liliopsida</taxon>
        <taxon>Zingiberales</taxon>
        <taxon>Zingiberaceae</taxon>
        <taxon>Zingiber</taxon>
    </lineage>
</organism>
<protein>
    <submittedName>
        <fullName evidence="1">Uncharacterized protein</fullName>
    </submittedName>
</protein>
<sequence length="60" mass="6953">MMLWDWFLSDQQTSCEMEKKMVLPEVAFISLLRSSRPPLPPNSLLCRVSIGPTDKWRDGD</sequence>
<reference evidence="1 2" key="1">
    <citation type="submission" date="2020-08" db="EMBL/GenBank/DDBJ databases">
        <title>Plant Genome Project.</title>
        <authorList>
            <person name="Zhang R.-G."/>
        </authorList>
    </citation>
    <scope>NUCLEOTIDE SEQUENCE [LARGE SCALE GENOMIC DNA]</scope>
    <source>
        <tissue evidence="1">Rhizome</tissue>
    </source>
</reference>
<accession>A0A8J5LR69</accession>